<evidence type="ECO:0000313" key="2">
    <source>
        <dbReference type="EMBL" id="KAF2723914.1"/>
    </source>
</evidence>
<dbReference type="EMBL" id="MU003774">
    <property type="protein sequence ID" value="KAF2723914.1"/>
    <property type="molecule type" value="Genomic_DNA"/>
</dbReference>
<evidence type="ECO:0000256" key="1">
    <source>
        <dbReference type="SAM" id="MobiDB-lite"/>
    </source>
</evidence>
<feature type="region of interest" description="Disordered" evidence="1">
    <location>
        <begin position="1"/>
        <end position="22"/>
    </location>
</feature>
<name>A0A9P4URH4_9PEZI</name>
<proteinExistence type="predicted"/>
<sequence length="141" mass="15918">MARSCHRRRQQQGGRQWPMKGRSAYSRQIHVESSRTLGVEMLRLQWGRVNCDTIKAVPVPLPLPLLLPLQPEAFREKLVAACRLLPAACCACSMVGHLERRSADTGLRLLLTCRSTMPGALHRCRRPAYHGGYDSRLCWGI</sequence>
<reference evidence="2" key="1">
    <citation type="journal article" date="2020" name="Stud. Mycol.">
        <title>101 Dothideomycetes genomes: a test case for predicting lifestyles and emergence of pathogens.</title>
        <authorList>
            <person name="Haridas S."/>
            <person name="Albert R."/>
            <person name="Binder M."/>
            <person name="Bloem J."/>
            <person name="Labutti K."/>
            <person name="Salamov A."/>
            <person name="Andreopoulos B."/>
            <person name="Baker S."/>
            <person name="Barry K."/>
            <person name="Bills G."/>
            <person name="Bluhm B."/>
            <person name="Cannon C."/>
            <person name="Castanera R."/>
            <person name="Culley D."/>
            <person name="Daum C."/>
            <person name="Ezra D."/>
            <person name="Gonzalez J."/>
            <person name="Henrissat B."/>
            <person name="Kuo A."/>
            <person name="Liang C."/>
            <person name="Lipzen A."/>
            <person name="Lutzoni F."/>
            <person name="Magnuson J."/>
            <person name="Mondo S."/>
            <person name="Nolan M."/>
            <person name="Ohm R."/>
            <person name="Pangilinan J."/>
            <person name="Park H.-J."/>
            <person name="Ramirez L."/>
            <person name="Alfaro M."/>
            <person name="Sun H."/>
            <person name="Tritt A."/>
            <person name="Yoshinaga Y."/>
            <person name="Zwiers L.-H."/>
            <person name="Turgeon B."/>
            <person name="Goodwin S."/>
            <person name="Spatafora J."/>
            <person name="Crous P."/>
            <person name="Grigoriev I."/>
        </authorList>
    </citation>
    <scope>NUCLEOTIDE SEQUENCE</scope>
    <source>
        <strain evidence="2">CBS 116435</strain>
    </source>
</reference>
<keyword evidence="3" id="KW-1185">Reference proteome</keyword>
<comment type="caution">
    <text evidence="2">The sequence shown here is derived from an EMBL/GenBank/DDBJ whole genome shotgun (WGS) entry which is preliminary data.</text>
</comment>
<dbReference type="AlphaFoldDB" id="A0A9P4URH4"/>
<protein>
    <submittedName>
        <fullName evidence="2">Uncharacterized protein</fullName>
    </submittedName>
</protein>
<accession>A0A9P4URH4</accession>
<evidence type="ECO:0000313" key="3">
    <source>
        <dbReference type="Proteomes" id="UP000799441"/>
    </source>
</evidence>
<gene>
    <name evidence="2" type="ORF">K431DRAFT_10115</name>
</gene>
<organism evidence="2 3">
    <name type="scientific">Polychaeton citri CBS 116435</name>
    <dbReference type="NCBI Taxonomy" id="1314669"/>
    <lineage>
        <taxon>Eukaryota</taxon>
        <taxon>Fungi</taxon>
        <taxon>Dikarya</taxon>
        <taxon>Ascomycota</taxon>
        <taxon>Pezizomycotina</taxon>
        <taxon>Dothideomycetes</taxon>
        <taxon>Dothideomycetidae</taxon>
        <taxon>Capnodiales</taxon>
        <taxon>Capnodiaceae</taxon>
        <taxon>Polychaeton</taxon>
    </lineage>
</organism>
<feature type="compositionally biased region" description="Basic residues" evidence="1">
    <location>
        <begin position="1"/>
        <end position="10"/>
    </location>
</feature>
<dbReference type="Proteomes" id="UP000799441">
    <property type="component" value="Unassembled WGS sequence"/>
</dbReference>